<dbReference type="InterPro" id="IPR040840">
    <property type="entry name" value="TcA_TcB_BD"/>
</dbReference>
<evidence type="ECO:0000313" key="6">
    <source>
        <dbReference type="Proteomes" id="UP000185151"/>
    </source>
</evidence>
<gene>
    <name evidence="5" type="ORF">SAMN05444165_7533</name>
</gene>
<feature type="coiled-coil region" evidence="1">
    <location>
        <begin position="1219"/>
        <end position="1267"/>
    </location>
</feature>
<keyword evidence="6" id="KW-1185">Reference proteome</keyword>
<name>A0A1N6LID1_9BURK</name>
<feature type="domain" description="Neuraminidase-like" evidence="3">
    <location>
        <begin position="168"/>
        <end position="330"/>
    </location>
</feature>
<evidence type="ECO:0000256" key="1">
    <source>
        <dbReference type="SAM" id="Coils"/>
    </source>
</evidence>
<dbReference type="EMBL" id="FSRU01000003">
    <property type="protein sequence ID" value="SIO68507.1"/>
    <property type="molecule type" value="Genomic_DNA"/>
</dbReference>
<reference evidence="5 6" key="1">
    <citation type="submission" date="2016-11" db="EMBL/GenBank/DDBJ databases">
        <authorList>
            <person name="Jaros S."/>
            <person name="Januszkiewicz K."/>
            <person name="Wedrychowicz H."/>
        </authorList>
    </citation>
    <scope>NUCLEOTIDE SEQUENCE [LARGE SCALE GENOMIC DNA]</scope>
    <source>
        <strain evidence="5 6">GAS95</strain>
    </source>
</reference>
<dbReference type="Pfam" id="PF20220">
    <property type="entry name" value="ABC_toxin_N"/>
    <property type="match status" value="1"/>
</dbReference>
<evidence type="ECO:0000259" key="2">
    <source>
        <dbReference type="Pfam" id="PF18276"/>
    </source>
</evidence>
<feature type="domain" description="ABC toxin N-terminal" evidence="4">
    <location>
        <begin position="8"/>
        <end position="138"/>
    </location>
</feature>
<feature type="domain" description="Tc toxin complex TcA C-terminal TcB-binding" evidence="2">
    <location>
        <begin position="1231"/>
        <end position="1524"/>
    </location>
</feature>
<dbReference type="OrthoDB" id="9781691at2"/>
<dbReference type="Pfam" id="PF18276">
    <property type="entry name" value="TcA_TcB_BD"/>
    <property type="match status" value="1"/>
</dbReference>
<dbReference type="Pfam" id="PF18413">
    <property type="entry name" value="Neuraminidase"/>
    <property type="match status" value="1"/>
</dbReference>
<sequence length="1539" mass="169276">MSTDIAASLNEHQRDALLAYYLGQYVPNSSNTDLTTLVQTPEDVYEYLLIDPLVSNAVPTSQVAQAMSSIQQYINGIALNMEPGYDTRYLDPDDLTQWKAGASQYDVWGGEVELDIYPEDYIDPTLRQSKTEYFIELESSLDQHAINKDNAQQAVLAYLNEFEQVANLDVISGYLDGDDQTSDTYYMLGRTRETPYQYYWRSFDMSWDVDNVMSTSAWSQWYAMNTAINDDALMGLPRLAYFNNRLYLFWFEKTQSGKDVDISGASGGAVTTTSTSYQTISAYSSYCDFNRKWSAPNILAAISNQQEMQLDSPPKFPLTDVNQVATYCDDLFNATPEFLYTAAVYYLENDDLLLSLYSSASQALGETRLSRQESTPPSGFYGYSDFTVEIDYWFNTSIVQSASNDTQNNSLTDYALLLDHFSTSTGQERIQSAYKIRNFEVTTVGVVTASQDDFSGKASSNLPSLTTENFSIINNPDQTLTLTVYVPESFDTGKFITAQIPETDLEGGSSYISDAGVLHGTMTLNDNAATPSNLEITGTDFSGTYAQLRLDTTTAPREITSTNNGDGTITITNSGTFSDYKYGLSIFPIFIDSADVFYVQPDKAITCTPVNTEWTFSIKSGSWASGTTILNVGPQSGFQPDSQSFTGTIVIDKPSDNSFVISISFGYFTDDNRVVYETYPVTLTNTTTIKNTPYISTCTDTALGTALYLDFAGDTFVDSSTKIASIRLNTLFAKTLIGQASVSLDSLLNWNTQLTMEPGLGSGSPPPVPMDFNGANGIYFWELFFYMPHLVAYRLNQEQQYSDAQSWYHYIFDPAARGRESSNDAYPEPDYWSVRPLVETPAAGAQGTVSQLTTDPDAIASADPVHYQKAIFMAYVSNLIASADASYRLLTNDGLSLAKLGYAQAKDLLGPRPDVHIYSDWTPQTLSALADGIYQNPALRTFERSSPTDLPLFPGRYALTQTVGTNVAFIAPLNAQLLQYWNLIDSRLYNLRHNLSIDGLPITVPLYAAPINPSVLMAQSVQGGSLTSAANGVVATIPPYRFRAMWQSASSAVGFLSQLGQTLLGYCERGDAAALQELDQQQLLTISSFTISLQQNAIDALAKDYDALTTSNTLTQARRDYYQSLYNNGISAQEQSALDTMATMAVLLDAAAGVVVAGSAMNCAPNIFGLADGGSVWGAALQGAAKSSEVSVTALGADTQRIQTSAEYDRRQDEWSFQASQAQDEMDMISQQLEALSVRQQGAQTALAQAQAQQANLQSTLNFLTSRFTQSSLYNWLTGQLSSLYYQAYDAVLSLCLSTQACWQYEMGDVTTRFIQTNAWNDSYRGFLVGETLQLNLQQMQSAWLSRNVRRLELTKTIALKQLINDDTTWGNFISSGNVDFTLDEALFDSDYPGHYLRQLSLVTVTLPTLLGPYQDVRVTLTQTSSSMLLKADIEGVKYLRDATTGNANNLMVNPRANQQVAISSGLNDSGLFSLSFGDERYLPFEGTGAVSKWHLSFPNPTSDEQTALRASLNDVILQVHYTALYGGASFESAVAALT</sequence>
<dbReference type="Proteomes" id="UP000185151">
    <property type="component" value="Unassembled WGS sequence"/>
</dbReference>
<evidence type="ECO:0000259" key="4">
    <source>
        <dbReference type="Pfam" id="PF20220"/>
    </source>
</evidence>
<dbReference type="InterPro" id="IPR041079">
    <property type="entry name" value="Neuraminidase-like"/>
</dbReference>
<evidence type="ECO:0008006" key="7">
    <source>
        <dbReference type="Google" id="ProtNLM"/>
    </source>
</evidence>
<evidence type="ECO:0000259" key="3">
    <source>
        <dbReference type="Pfam" id="PF18413"/>
    </source>
</evidence>
<proteinExistence type="predicted"/>
<dbReference type="RefSeq" id="WP_074302456.1">
    <property type="nucleotide sequence ID" value="NZ_FSRU01000003.1"/>
</dbReference>
<dbReference type="InterPro" id="IPR046839">
    <property type="entry name" value="ABC_toxin_N"/>
</dbReference>
<organism evidence="5 6">
    <name type="scientific">Paraburkholderia phenazinium</name>
    <dbReference type="NCBI Taxonomy" id="60549"/>
    <lineage>
        <taxon>Bacteria</taxon>
        <taxon>Pseudomonadati</taxon>
        <taxon>Pseudomonadota</taxon>
        <taxon>Betaproteobacteria</taxon>
        <taxon>Burkholderiales</taxon>
        <taxon>Burkholderiaceae</taxon>
        <taxon>Paraburkholderia</taxon>
    </lineage>
</organism>
<accession>A0A1N6LID1</accession>
<evidence type="ECO:0000313" key="5">
    <source>
        <dbReference type="EMBL" id="SIO68507.1"/>
    </source>
</evidence>
<keyword evidence="1" id="KW-0175">Coiled coil</keyword>
<protein>
    <recommendedName>
        <fullName evidence="7">Tc toxin complex TcA C-terminal TcB-binding domain-containing protein</fullName>
    </recommendedName>
</protein>